<proteinExistence type="predicted"/>
<keyword evidence="3" id="KW-1185">Reference proteome</keyword>
<name>A0A6V8N5E5_9BACT</name>
<keyword evidence="1" id="KW-0812">Transmembrane</keyword>
<dbReference type="InterPro" id="IPR045584">
    <property type="entry name" value="Pilin-like"/>
</dbReference>
<feature type="transmembrane region" description="Helical" evidence="1">
    <location>
        <begin position="38"/>
        <end position="58"/>
    </location>
</feature>
<protein>
    <recommendedName>
        <fullName evidence="4">Prepilin-type N-terminal cleavage/methylation domain-containing protein</fullName>
    </recommendedName>
</protein>
<accession>A0A6V8N5E5</accession>
<dbReference type="InterPro" id="IPR012902">
    <property type="entry name" value="N_methyl_site"/>
</dbReference>
<reference evidence="3" key="1">
    <citation type="submission" date="2020-06" db="EMBL/GenBank/DDBJ databases">
        <title>Draft genomic sequecing of Geomonas sp. Red745.</title>
        <authorList>
            <person name="Itoh H."/>
            <person name="Xu Z.X."/>
            <person name="Ushijima N."/>
            <person name="Masuda Y."/>
            <person name="Shiratori Y."/>
            <person name="Senoo K."/>
        </authorList>
    </citation>
    <scope>NUCLEOTIDE SEQUENCE [LARGE SCALE GENOMIC DNA]</scope>
    <source>
        <strain evidence="3">Red745</strain>
    </source>
</reference>
<dbReference type="PROSITE" id="PS00409">
    <property type="entry name" value="PROKAR_NTER_METHYL"/>
    <property type="match status" value="1"/>
</dbReference>
<sequence>MAAESTSISILYRCLRTRLCSGTKPVLGGQQGFTLVELLVAMSLMAIGIFAVIGMQLFSMNSDRIAHRLTVASSLAQQVFEDIMLWDPATAKGQCFVSAGTYPYYADPNNPSAATYTVPGAGTFTPTYTTTLGTGGNGVPTGVTKVVVTVTGAGRSISITGFKRRV</sequence>
<dbReference type="AlphaFoldDB" id="A0A6V8N5E5"/>
<comment type="caution">
    <text evidence="2">The sequence shown here is derived from an EMBL/GenBank/DDBJ whole genome shotgun (WGS) entry which is preliminary data.</text>
</comment>
<evidence type="ECO:0000313" key="2">
    <source>
        <dbReference type="EMBL" id="GFO66843.1"/>
    </source>
</evidence>
<keyword evidence="1" id="KW-0472">Membrane</keyword>
<evidence type="ECO:0008006" key="4">
    <source>
        <dbReference type="Google" id="ProtNLM"/>
    </source>
</evidence>
<organism evidence="2 3">
    <name type="scientific">Geomonas limicola</name>
    <dbReference type="NCBI Taxonomy" id="2740186"/>
    <lineage>
        <taxon>Bacteria</taxon>
        <taxon>Pseudomonadati</taxon>
        <taxon>Thermodesulfobacteriota</taxon>
        <taxon>Desulfuromonadia</taxon>
        <taxon>Geobacterales</taxon>
        <taxon>Geobacteraceae</taxon>
        <taxon>Geomonas</taxon>
    </lineage>
</organism>
<dbReference type="RefSeq" id="WP_183359373.1">
    <property type="nucleotide sequence ID" value="NZ_BLXZ01000001.1"/>
</dbReference>
<dbReference type="Proteomes" id="UP000587586">
    <property type="component" value="Unassembled WGS sequence"/>
</dbReference>
<evidence type="ECO:0000313" key="3">
    <source>
        <dbReference type="Proteomes" id="UP000587586"/>
    </source>
</evidence>
<dbReference type="NCBIfam" id="TIGR02532">
    <property type="entry name" value="IV_pilin_GFxxxE"/>
    <property type="match status" value="1"/>
</dbReference>
<dbReference type="SUPFAM" id="SSF54523">
    <property type="entry name" value="Pili subunits"/>
    <property type="match status" value="1"/>
</dbReference>
<dbReference type="EMBL" id="BLXZ01000001">
    <property type="protein sequence ID" value="GFO66843.1"/>
    <property type="molecule type" value="Genomic_DNA"/>
</dbReference>
<evidence type="ECO:0000256" key="1">
    <source>
        <dbReference type="SAM" id="Phobius"/>
    </source>
</evidence>
<dbReference type="Pfam" id="PF07963">
    <property type="entry name" value="N_methyl"/>
    <property type="match status" value="1"/>
</dbReference>
<gene>
    <name evidence="2" type="ORF">GMLC_04220</name>
</gene>
<keyword evidence="1" id="KW-1133">Transmembrane helix</keyword>